<evidence type="ECO:0000256" key="1">
    <source>
        <dbReference type="ARBA" id="ARBA00022737"/>
    </source>
</evidence>
<keyword evidence="5" id="KW-1185">Reference proteome</keyword>
<reference evidence="4 5" key="1">
    <citation type="journal article" date="2017" name="Int. J. Syst. Evol. Microbiol.">
        <title>Mucilaginibacterpsychrotolerans sp. nov., isolated from peatlands.</title>
        <authorList>
            <person name="Deng Y."/>
            <person name="Shen L."/>
            <person name="Xu B."/>
            <person name="Liu Y."/>
            <person name="Gu Z."/>
            <person name="Liu H."/>
            <person name="Zhou Y."/>
        </authorList>
    </citation>
    <scope>NUCLEOTIDE SEQUENCE [LARGE SCALE GENOMIC DNA]</scope>
    <source>
        <strain evidence="4 5">NH7-4</strain>
    </source>
</reference>
<dbReference type="InterPro" id="IPR011990">
    <property type="entry name" value="TPR-like_helical_dom_sf"/>
</dbReference>
<evidence type="ECO:0000256" key="2">
    <source>
        <dbReference type="ARBA" id="ARBA00022803"/>
    </source>
</evidence>
<keyword evidence="2 3" id="KW-0802">TPR repeat</keyword>
<dbReference type="Pfam" id="PF13374">
    <property type="entry name" value="TPR_10"/>
    <property type="match status" value="1"/>
</dbReference>
<dbReference type="RefSeq" id="WP_133230664.1">
    <property type="nucleotide sequence ID" value="NZ_SOZE01000009.1"/>
</dbReference>
<dbReference type="AlphaFoldDB" id="A0A4Y8SFP2"/>
<dbReference type="OrthoDB" id="5379188at2"/>
<feature type="repeat" description="TPR" evidence="3">
    <location>
        <begin position="345"/>
        <end position="378"/>
    </location>
</feature>
<evidence type="ECO:0000256" key="3">
    <source>
        <dbReference type="PROSITE-ProRule" id="PRU00339"/>
    </source>
</evidence>
<organism evidence="4 5">
    <name type="scientific">Mucilaginibacter psychrotolerans</name>
    <dbReference type="NCBI Taxonomy" id="1524096"/>
    <lineage>
        <taxon>Bacteria</taxon>
        <taxon>Pseudomonadati</taxon>
        <taxon>Bacteroidota</taxon>
        <taxon>Sphingobacteriia</taxon>
        <taxon>Sphingobacteriales</taxon>
        <taxon>Sphingobacteriaceae</taxon>
        <taxon>Mucilaginibacter</taxon>
    </lineage>
</organism>
<dbReference type="Pfam" id="PF00515">
    <property type="entry name" value="TPR_1"/>
    <property type="match status" value="1"/>
</dbReference>
<evidence type="ECO:0000313" key="5">
    <source>
        <dbReference type="Proteomes" id="UP000297540"/>
    </source>
</evidence>
<dbReference type="EMBL" id="SOZE01000009">
    <property type="protein sequence ID" value="TFF37712.1"/>
    <property type="molecule type" value="Genomic_DNA"/>
</dbReference>
<dbReference type="SMART" id="SM00028">
    <property type="entry name" value="TPR"/>
    <property type="match status" value="6"/>
</dbReference>
<dbReference type="PROSITE" id="PS50293">
    <property type="entry name" value="TPR_REGION"/>
    <property type="match status" value="1"/>
</dbReference>
<feature type="repeat" description="TPR" evidence="3">
    <location>
        <begin position="303"/>
        <end position="336"/>
    </location>
</feature>
<dbReference type="Pfam" id="PF13424">
    <property type="entry name" value="TPR_12"/>
    <property type="match status" value="1"/>
</dbReference>
<feature type="repeat" description="TPR" evidence="3">
    <location>
        <begin position="227"/>
        <end position="260"/>
    </location>
</feature>
<dbReference type="Proteomes" id="UP000297540">
    <property type="component" value="Unassembled WGS sequence"/>
</dbReference>
<gene>
    <name evidence="4" type="ORF">E2R66_11125</name>
</gene>
<dbReference type="InterPro" id="IPR019734">
    <property type="entry name" value="TPR_rpt"/>
</dbReference>
<evidence type="ECO:0000313" key="4">
    <source>
        <dbReference type="EMBL" id="TFF37712.1"/>
    </source>
</evidence>
<dbReference type="Gene3D" id="1.25.40.10">
    <property type="entry name" value="Tetratricopeptide repeat domain"/>
    <property type="match status" value="3"/>
</dbReference>
<keyword evidence="1" id="KW-0677">Repeat</keyword>
<sequence length="529" mass="60461">MAQTKPTLATIKKLFALSGNRCAFNYKGEKCDALIVDQDNDIIGAICHIEAAKKGWARYNESSKDSFRRSFENLLLLCPNHHKKIDTNPSFTVQVLTNMKSAHDQFYQRAPFYPDDALIERAFMKLGLDEAVEHDIRNSSSLPQALIEQLLTELEYREILLSEKEARFREMEEKYRQLNTSVGEETGEERNIRDLVDKGDLKTAEATLTAELAESAAPSRERNESIAKKSYELALIQEMQLKYQEAFTNFKHAVELQPYNIHYLNALAYASVVVSEYEQATLHYNTLLGILTNNITENTAMLGRTYLNIGWAYDRLGEYDEAIEHFRKAIEIFETLNEDLQDEIAGCLNNIGLAYKNLGRYEDALHYYYRSVKIYKQYESTLKKKALANTFCNLTALFMQLRNLRFAHDFGALAISIYKELQMEEHPESANAYYQFGFVLFCLDNNEAAISYTSKALAIYLGCFGTNHDKVASCYQDLSTIYGDLKDEQKALDYAEKAVNTFLRTLGPGHGHTINALKWLENLKNKGKG</sequence>
<dbReference type="PANTHER" id="PTHR45641">
    <property type="entry name" value="TETRATRICOPEPTIDE REPEAT PROTEIN (AFU_ORTHOLOGUE AFUA_6G03870)"/>
    <property type="match status" value="1"/>
</dbReference>
<protein>
    <submittedName>
        <fullName evidence="4">Tetratricopeptide repeat protein</fullName>
    </submittedName>
</protein>
<dbReference type="PANTHER" id="PTHR45641:SF19">
    <property type="entry name" value="NEPHROCYSTIN-3"/>
    <property type="match status" value="1"/>
</dbReference>
<name>A0A4Y8SFP2_9SPHI</name>
<proteinExistence type="predicted"/>
<dbReference type="SUPFAM" id="SSF48452">
    <property type="entry name" value="TPR-like"/>
    <property type="match status" value="1"/>
</dbReference>
<comment type="caution">
    <text evidence="4">The sequence shown here is derived from an EMBL/GenBank/DDBJ whole genome shotgun (WGS) entry which is preliminary data.</text>
</comment>
<accession>A0A4Y8SFP2</accession>
<dbReference type="PROSITE" id="PS50005">
    <property type="entry name" value="TPR"/>
    <property type="match status" value="3"/>
</dbReference>